<comment type="similarity">
    <text evidence="4">Belongs to the LptA family.</text>
</comment>
<dbReference type="Pfam" id="PF03968">
    <property type="entry name" value="LptD_N"/>
    <property type="match status" value="1"/>
</dbReference>
<evidence type="ECO:0000256" key="2">
    <source>
        <dbReference type="ARBA" id="ARBA00022729"/>
    </source>
</evidence>
<dbReference type="Proteomes" id="UP001143362">
    <property type="component" value="Unassembled WGS sequence"/>
</dbReference>
<gene>
    <name evidence="4 7" type="primary">lptA</name>
    <name evidence="7" type="ORF">EYC98_16445</name>
</gene>
<evidence type="ECO:0000256" key="4">
    <source>
        <dbReference type="HAMAP-Rule" id="MF_01914"/>
    </source>
</evidence>
<name>A0ABT3TJQ8_9GAMM</name>
<feature type="domain" description="Organic solvent tolerance-like N-terminal" evidence="6">
    <location>
        <begin position="36"/>
        <end position="146"/>
    </location>
</feature>
<feature type="region of interest" description="Disordered" evidence="5">
    <location>
        <begin position="169"/>
        <end position="190"/>
    </location>
</feature>
<comment type="subunit">
    <text evidence="4">Component of the lipopolysaccharide transport and assembly complex.</text>
</comment>
<evidence type="ECO:0000259" key="6">
    <source>
        <dbReference type="Pfam" id="PF03968"/>
    </source>
</evidence>
<dbReference type="InterPro" id="IPR014340">
    <property type="entry name" value="LptA"/>
</dbReference>
<keyword evidence="8" id="KW-1185">Reference proteome</keyword>
<feature type="compositionally biased region" description="Pro residues" evidence="5">
    <location>
        <begin position="180"/>
        <end position="190"/>
    </location>
</feature>
<evidence type="ECO:0000256" key="5">
    <source>
        <dbReference type="SAM" id="MobiDB-lite"/>
    </source>
</evidence>
<keyword evidence="3 4" id="KW-0574">Periplasm</keyword>
<dbReference type="NCBIfam" id="TIGR03002">
    <property type="entry name" value="outer_YhbN_LptA"/>
    <property type="match status" value="1"/>
</dbReference>
<keyword evidence="2 4" id="KW-0732">Signal</keyword>
<dbReference type="RefSeq" id="WP_279246474.1">
    <property type="nucleotide sequence ID" value="NZ_SHNN01000003.1"/>
</dbReference>
<evidence type="ECO:0000256" key="3">
    <source>
        <dbReference type="ARBA" id="ARBA00022764"/>
    </source>
</evidence>
<dbReference type="InterPro" id="IPR005653">
    <property type="entry name" value="OstA-like_N"/>
</dbReference>
<dbReference type="InterPro" id="IPR052037">
    <property type="entry name" value="LPS_export_LptA"/>
</dbReference>
<keyword evidence="1 4" id="KW-0813">Transport</keyword>
<evidence type="ECO:0000313" key="7">
    <source>
        <dbReference type="EMBL" id="MCX2982455.1"/>
    </source>
</evidence>
<comment type="function">
    <text evidence="4">Involved in the assembly of lipopolysaccharide (LPS). Required for the translocation of LPS from the inner membrane to the outer membrane. May form a bridge between the inner membrane and the outer membrane, via interactions with LptC and LptD, thereby facilitating LPS transfer across the periplasm.</text>
</comment>
<dbReference type="PANTHER" id="PTHR36504:SF1">
    <property type="entry name" value="LIPOPOLYSACCHARIDE EXPORT SYSTEM PROTEIN LPTA"/>
    <property type="match status" value="1"/>
</dbReference>
<evidence type="ECO:0000256" key="1">
    <source>
        <dbReference type="ARBA" id="ARBA00022448"/>
    </source>
</evidence>
<dbReference type="EMBL" id="SHNN01000003">
    <property type="protein sequence ID" value="MCX2982455.1"/>
    <property type="molecule type" value="Genomic_DNA"/>
</dbReference>
<protein>
    <recommendedName>
        <fullName evidence="4">Lipopolysaccharide export system protein LptA</fullName>
    </recommendedName>
</protein>
<comment type="caution">
    <text evidence="7">The sequence shown here is derived from an EMBL/GenBank/DDBJ whole genome shotgun (WGS) entry which is preliminary data.</text>
</comment>
<proteinExistence type="inferred from homology"/>
<reference evidence="7" key="1">
    <citation type="submission" date="2019-02" db="EMBL/GenBank/DDBJ databases">
        <authorList>
            <person name="Li S.-H."/>
        </authorList>
    </citation>
    <scope>NUCLEOTIDE SEQUENCE</scope>
    <source>
        <strain evidence="7">IMCC14734</strain>
    </source>
</reference>
<dbReference type="Gene3D" id="2.60.450.10">
    <property type="entry name" value="Lipopolysaccharide (LPS) transport protein A like domain"/>
    <property type="match status" value="1"/>
</dbReference>
<feature type="signal peptide" evidence="4">
    <location>
        <begin position="1"/>
        <end position="26"/>
    </location>
</feature>
<organism evidence="7 8">
    <name type="scientific">Candidatus Litorirhabdus singularis</name>
    <dbReference type="NCBI Taxonomy" id="2518993"/>
    <lineage>
        <taxon>Bacteria</taxon>
        <taxon>Pseudomonadati</taxon>
        <taxon>Pseudomonadota</taxon>
        <taxon>Gammaproteobacteria</taxon>
        <taxon>Cellvibrionales</taxon>
        <taxon>Halieaceae</taxon>
        <taxon>Candidatus Litorirhabdus</taxon>
    </lineage>
</organism>
<comment type="subcellular location">
    <subcellularLocation>
        <location evidence="4">Periplasm</location>
    </subcellularLocation>
</comment>
<dbReference type="HAMAP" id="MF_01914">
    <property type="entry name" value="LPS_assembly_LptA"/>
    <property type="match status" value="1"/>
</dbReference>
<dbReference type="PANTHER" id="PTHR36504">
    <property type="entry name" value="LIPOPOLYSACCHARIDE EXPORT SYSTEM PROTEIN LPTA"/>
    <property type="match status" value="1"/>
</dbReference>
<evidence type="ECO:0000313" key="8">
    <source>
        <dbReference type="Proteomes" id="UP001143362"/>
    </source>
</evidence>
<feature type="chain" id="PRO_5044945319" description="Lipopolysaccharide export system protein LptA" evidence="4">
    <location>
        <begin position="27"/>
        <end position="190"/>
    </location>
</feature>
<accession>A0ABT3TJQ8</accession>
<sequence length="190" mass="21277" precursor="true">MTYYRTLYQGMCLALCFALLPQLALALPDDKDQPIYIEADEAVRDEKSGLTLYRGNVTIRQGTLRIDAQEVNIFDIETQADKIVATGSPARIEQQRTLEGAVMHAEGNTIEYFKEEERVFIRENAMLEQDGSIVQSDTIEYFINQELVKAATDQSVGDSKSRVEVVIPAHRVEAEQQDRPTPPPSAPSAE</sequence>